<evidence type="ECO:0000313" key="2">
    <source>
        <dbReference type="EMBL" id="TWU00961.1"/>
    </source>
</evidence>
<gene>
    <name evidence="2" type="ORF">Pla52n_43310</name>
</gene>
<dbReference type="EMBL" id="SJPN01000005">
    <property type="protein sequence ID" value="TWU00961.1"/>
    <property type="molecule type" value="Genomic_DNA"/>
</dbReference>
<protein>
    <submittedName>
        <fullName evidence="2">BON domain protein</fullName>
    </submittedName>
</protein>
<dbReference type="InterPro" id="IPR007055">
    <property type="entry name" value="BON_dom"/>
</dbReference>
<dbReference type="Proteomes" id="UP000320176">
    <property type="component" value="Unassembled WGS sequence"/>
</dbReference>
<evidence type="ECO:0000313" key="3">
    <source>
        <dbReference type="Proteomes" id="UP000320176"/>
    </source>
</evidence>
<accession>A0A5C6ANG7</accession>
<sequence>MTYGETLCERVESSLKRAMEIHQFQCTQLDGEVTVSGTVQSLADLNRIPTIARLVPGVRKVVNKMACQPESNASE</sequence>
<dbReference type="AlphaFoldDB" id="A0A5C6ANG7"/>
<comment type="caution">
    <text evidence="2">The sequence shown here is derived from an EMBL/GenBank/DDBJ whole genome shotgun (WGS) entry which is preliminary data.</text>
</comment>
<name>A0A5C6ANG7_9BACT</name>
<dbReference type="Gene3D" id="3.30.1340.30">
    <property type="match status" value="1"/>
</dbReference>
<reference evidence="2 3" key="1">
    <citation type="submission" date="2019-02" db="EMBL/GenBank/DDBJ databases">
        <title>Deep-cultivation of Planctomycetes and their phenomic and genomic characterization uncovers novel biology.</title>
        <authorList>
            <person name="Wiegand S."/>
            <person name="Jogler M."/>
            <person name="Boedeker C."/>
            <person name="Pinto D."/>
            <person name="Vollmers J."/>
            <person name="Rivas-Marin E."/>
            <person name="Kohn T."/>
            <person name="Peeters S.H."/>
            <person name="Heuer A."/>
            <person name="Rast P."/>
            <person name="Oberbeckmann S."/>
            <person name="Bunk B."/>
            <person name="Jeske O."/>
            <person name="Meyerdierks A."/>
            <person name="Storesund J.E."/>
            <person name="Kallscheuer N."/>
            <person name="Luecker S."/>
            <person name="Lage O.M."/>
            <person name="Pohl T."/>
            <person name="Merkel B.J."/>
            <person name="Hornburger P."/>
            <person name="Mueller R.-W."/>
            <person name="Bruemmer F."/>
            <person name="Labrenz M."/>
            <person name="Spormann A.M."/>
            <person name="Op Den Camp H."/>
            <person name="Overmann J."/>
            <person name="Amann R."/>
            <person name="Jetten M.S.M."/>
            <person name="Mascher T."/>
            <person name="Medema M.H."/>
            <person name="Devos D.P."/>
            <person name="Kaster A.-K."/>
            <person name="Ovreas L."/>
            <person name="Rohde M."/>
            <person name="Galperin M.Y."/>
            <person name="Jogler C."/>
        </authorList>
    </citation>
    <scope>NUCLEOTIDE SEQUENCE [LARGE SCALE GENOMIC DNA]</scope>
    <source>
        <strain evidence="2 3">Pla52n</strain>
    </source>
</reference>
<organism evidence="2 3">
    <name type="scientific">Stieleria varia</name>
    <dbReference type="NCBI Taxonomy" id="2528005"/>
    <lineage>
        <taxon>Bacteria</taxon>
        <taxon>Pseudomonadati</taxon>
        <taxon>Planctomycetota</taxon>
        <taxon>Planctomycetia</taxon>
        <taxon>Pirellulales</taxon>
        <taxon>Pirellulaceae</taxon>
        <taxon>Stieleria</taxon>
    </lineage>
</organism>
<dbReference type="RefSeq" id="WP_146521489.1">
    <property type="nucleotide sequence ID" value="NZ_CP151726.1"/>
</dbReference>
<proteinExistence type="predicted"/>
<dbReference type="PROSITE" id="PS50914">
    <property type="entry name" value="BON"/>
    <property type="match status" value="1"/>
</dbReference>
<dbReference type="Pfam" id="PF04972">
    <property type="entry name" value="BON"/>
    <property type="match status" value="1"/>
</dbReference>
<keyword evidence="3" id="KW-1185">Reference proteome</keyword>
<feature type="domain" description="BON" evidence="1">
    <location>
        <begin position="3"/>
        <end position="69"/>
    </location>
</feature>
<evidence type="ECO:0000259" key="1">
    <source>
        <dbReference type="PROSITE" id="PS50914"/>
    </source>
</evidence>